<gene>
    <name evidence="2" type="ORF">SCBWM1_gp174</name>
</gene>
<dbReference type="Proteomes" id="UP000274731">
    <property type="component" value="Segment"/>
</dbReference>
<keyword evidence="3" id="KW-1185">Reference proteome</keyword>
<feature type="region of interest" description="Disordered" evidence="1">
    <location>
        <begin position="303"/>
        <end position="322"/>
    </location>
</feature>
<organism evidence="2 3">
    <name type="scientific">Synechococcus phage S-CBWM1</name>
    <dbReference type="NCBI Taxonomy" id="2053653"/>
    <lineage>
        <taxon>Viruses</taxon>
        <taxon>Duplodnaviria</taxon>
        <taxon>Heunggongvirae</taxon>
        <taxon>Uroviricota</taxon>
        <taxon>Caudoviricetes</taxon>
        <taxon>Aokuangvirus</taxon>
        <taxon>Aokuangvirus SCBWM1</taxon>
    </lineage>
</organism>
<protein>
    <submittedName>
        <fullName evidence="2">Virion structural protein</fullName>
    </submittedName>
</protein>
<evidence type="ECO:0000313" key="2">
    <source>
        <dbReference type="EMBL" id="ATW62858.1"/>
    </source>
</evidence>
<name>A0A3G1L3U7_9CAUD</name>
<dbReference type="EMBL" id="MG450654">
    <property type="protein sequence ID" value="ATW62858.1"/>
    <property type="molecule type" value="Genomic_DNA"/>
</dbReference>
<evidence type="ECO:0000313" key="3">
    <source>
        <dbReference type="Proteomes" id="UP000274731"/>
    </source>
</evidence>
<proteinExistence type="predicted"/>
<feature type="region of interest" description="Disordered" evidence="1">
    <location>
        <begin position="25"/>
        <end position="46"/>
    </location>
</feature>
<feature type="region of interest" description="Disordered" evidence="1">
    <location>
        <begin position="422"/>
        <end position="446"/>
    </location>
</feature>
<accession>A0A3G1L3U7</accession>
<sequence>MNTWLNFRDSRNLSATDARVERQAESVGANKYSPGRIKAANDGARERGTLGGGAADKCVKGKSCNAACIHRNKDCLVGLPESSSAALTKMSQHLSSRLGAGAISDEDAEKVIDALKGDEKALKKFGELVTSGKASESDLTGVASALVSINLAPNQDRNASRTMPFDELEDIQKRGLGHFEEASNKSIGEDGVFNPRLPGGMGDLVRKKFLINEISDEAAEAAYAMLPTSVKTALNNAGAVADGKAFAGYDSSGEPIFGSPSKVRGVFLLKRWMEQGGLDPYTGRPIDIRRAEPEHLFSFSEAGKTGVSGDQPENLLWSDPKPNNLKKDYTFPKFKSIVDGALSLGREKYNSEVYEPSLRSASATKDAKSQAPKALAAAIEGTNPKERADSIKKLVDTYGETGNSPLVRYLFRAADLTWQFNERDPEQRRGGRPSNVNRNVPSLPTLKTKPSKAILTALAVASPEKRQELKERLNSLVKARTLTDSEVELIRKDPSLRSEFQSARNEKYAEDLEKVLSEAIPGLSGYLG</sequence>
<reference evidence="2 3" key="1">
    <citation type="journal article" date="2018" name="Environ. Microbiol.">
        <title>Novel phage-host interactions and evolution as revealed by a cyanomyovirus isolated from an estuarine environment.</title>
        <authorList>
            <person name="Xu Y."/>
            <person name="Zhang R."/>
            <person name="Wang N."/>
            <person name="Cai L."/>
            <person name="Tong Y."/>
            <person name="Sun Q."/>
            <person name="Chen F."/>
            <person name="Jiao N."/>
        </authorList>
    </citation>
    <scope>NUCLEOTIDE SEQUENCE [LARGE SCALE GENOMIC DNA]</scope>
</reference>
<evidence type="ECO:0000256" key="1">
    <source>
        <dbReference type="SAM" id="MobiDB-lite"/>
    </source>
</evidence>